<dbReference type="RefSeq" id="WP_072602350.1">
    <property type="nucleotide sequence ID" value="NZ_CP018171.1"/>
</dbReference>
<proteinExistence type="predicted"/>
<keyword evidence="2" id="KW-1185">Reference proteome</keyword>
<organism evidence="1 2">
    <name type="scientific">Aquibium oceanicum</name>
    <dbReference type="NCBI Taxonomy" id="1670800"/>
    <lineage>
        <taxon>Bacteria</taxon>
        <taxon>Pseudomonadati</taxon>
        <taxon>Pseudomonadota</taxon>
        <taxon>Alphaproteobacteria</taxon>
        <taxon>Hyphomicrobiales</taxon>
        <taxon>Phyllobacteriaceae</taxon>
        <taxon>Aquibium</taxon>
    </lineage>
</organism>
<protein>
    <recommendedName>
        <fullName evidence="3">DUF982 domain-containing protein</fullName>
    </recommendedName>
</protein>
<accession>A0A1L3SNI8</accession>
<dbReference type="InterPro" id="IPR010385">
    <property type="entry name" value="DUF982"/>
</dbReference>
<dbReference type="OrthoDB" id="8098004at2"/>
<dbReference type="Gene3D" id="6.10.250.730">
    <property type="match status" value="1"/>
</dbReference>
<dbReference type="EMBL" id="CP018171">
    <property type="protein sequence ID" value="APH70940.1"/>
    <property type="molecule type" value="Genomic_DNA"/>
</dbReference>
<sequence>MERGWFDFPVVIAVEGVGIRSVRSAREAAIILRSQWPAERGRRHEIAMKACQNVIEGHVAPVLCRRAFEAAAREAGILKE</sequence>
<name>A0A1L3SNI8_9HYPH</name>
<evidence type="ECO:0000313" key="1">
    <source>
        <dbReference type="EMBL" id="APH70940.1"/>
    </source>
</evidence>
<evidence type="ECO:0000313" key="2">
    <source>
        <dbReference type="Proteomes" id="UP000182840"/>
    </source>
</evidence>
<dbReference type="Proteomes" id="UP000182840">
    <property type="component" value="Chromosome"/>
</dbReference>
<dbReference type="KEGG" id="meso:BSQ44_05770"/>
<reference evidence="2" key="1">
    <citation type="submission" date="2016-11" db="EMBL/GenBank/DDBJ databases">
        <title>Mesorhizobium oceanicum sp. nov., isolated from deep seawater in South China Sea.</title>
        <authorList>
            <person name="Fu G.-Y."/>
        </authorList>
    </citation>
    <scope>NUCLEOTIDE SEQUENCE [LARGE SCALE GENOMIC DNA]</scope>
    <source>
        <strain evidence="2">B7</strain>
    </source>
</reference>
<dbReference type="AlphaFoldDB" id="A0A1L3SNI8"/>
<gene>
    <name evidence="1" type="ORF">BSQ44_05770</name>
</gene>
<evidence type="ECO:0008006" key="3">
    <source>
        <dbReference type="Google" id="ProtNLM"/>
    </source>
</evidence>
<dbReference type="Pfam" id="PF06169">
    <property type="entry name" value="DUF982"/>
    <property type="match status" value="1"/>
</dbReference>